<dbReference type="InterPro" id="IPR037171">
    <property type="entry name" value="NagB/RpiA_transferase-like"/>
</dbReference>
<name>A0AAW9TMJ7_RHIML</name>
<dbReference type="NCBIfam" id="TIGR02428">
    <property type="entry name" value="pcaJ_scoB_fam"/>
    <property type="match status" value="1"/>
</dbReference>
<dbReference type="SUPFAM" id="SSF100950">
    <property type="entry name" value="NagB/RpiA/CoA transferase-like"/>
    <property type="match status" value="1"/>
</dbReference>
<organism evidence="3 4">
    <name type="scientific">Rhizobium meliloti</name>
    <name type="common">Ensifer meliloti</name>
    <name type="synonym">Sinorhizobium meliloti</name>
    <dbReference type="NCBI Taxonomy" id="382"/>
    <lineage>
        <taxon>Bacteria</taxon>
        <taxon>Pseudomonadati</taxon>
        <taxon>Pseudomonadota</taxon>
        <taxon>Alphaproteobacteria</taxon>
        <taxon>Hyphomicrobiales</taxon>
        <taxon>Rhizobiaceae</taxon>
        <taxon>Sinorhizobium/Ensifer group</taxon>
        <taxon>Sinorhizobium</taxon>
    </lineage>
</organism>
<dbReference type="SMART" id="SM00882">
    <property type="entry name" value="CoA_trans"/>
    <property type="match status" value="1"/>
</dbReference>
<evidence type="ECO:0000313" key="3">
    <source>
        <dbReference type="EMBL" id="MQW32255.1"/>
    </source>
</evidence>
<gene>
    <name evidence="3" type="ORF">GHK53_05320</name>
</gene>
<dbReference type="RefSeq" id="WP_153349440.1">
    <property type="nucleotide sequence ID" value="NZ_WISR01000055.1"/>
</dbReference>
<reference evidence="3 4" key="1">
    <citation type="journal article" date="2013" name="Genome Biol.">
        <title>Comparative genomics of the core and accessory genomes of 48 Sinorhizobium strains comprising five genospecies.</title>
        <authorList>
            <person name="Sugawara M."/>
            <person name="Epstein B."/>
            <person name="Badgley B.D."/>
            <person name="Unno T."/>
            <person name="Xu L."/>
            <person name="Reese J."/>
            <person name="Gyaneshwar P."/>
            <person name="Denny R."/>
            <person name="Mudge J."/>
            <person name="Bharti A.K."/>
            <person name="Farmer A.D."/>
            <person name="May G.D."/>
            <person name="Woodward J.E."/>
            <person name="Medigue C."/>
            <person name="Vallenet D."/>
            <person name="Lajus A."/>
            <person name="Rouy Z."/>
            <person name="Martinez-Vaz B."/>
            <person name="Tiffin P."/>
            <person name="Young N.D."/>
            <person name="Sadowsky M.J."/>
        </authorList>
    </citation>
    <scope>NUCLEOTIDE SEQUENCE [LARGE SCALE GENOMIC DNA]</scope>
    <source>
        <strain evidence="3 4">N6B1</strain>
    </source>
</reference>
<dbReference type="InterPro" id="IPR012791">
    <property type="entry name" value="3-oxoacid_CoA-transf_B"/>
</dbReference>
<evidence type="ECO:0000313" key="4">
    <source>
        <dbReference type="Proteomes" id="UP000429484"/>
    </source>
</evidence>
<dbReference type="GO" id="GO:0008410">
    <property type="term" value="F:CoA-transferase activity"/>
    <property type="evidence" value="ECO:0007669"/>
    <property type="project" value="InterPro"/>
</dbReference>
<evidence type="ECO:0000256" key="2">
    <source>
        <dbReference type="ARBA" id="ARBA00022679"/>
    </source>
</evidence>
<proteinExistence type="inferred from homology"/>
<protein>
    <submittedName>
        <fullName evidence="3">3-oxoacid CoA-transferase subunit B</fullName>
    </submittedName>
</protein>
<sequence>MLRRAAADILPGMTVNLGIGLPTEVLQYMPANLPVCLHSENGITGVGPVLSADKADRNLIDAGGAYVSAIPGTAFFDSAISFAIVRSGRLDLTLLGAFEVAANGDLANWKIPGKFSPGMGGAIELAQKARRVGVIMTHTDRKGDSKILAECTLPLTAKGRVNRIYTDMAVLDVTPMGLELVEIAEGVSLAELREATRAPLHVADQGVPNF</sequence>
<evidence type="ECO:0000256" key="1">
    <source>
        <dbReference type="ARBA" id="ARBA00007047"/>
    </source>
</evidence>
<dbReference type="EMBL" id="WISR01000055">
    <property type="protein sequence ID" value="MQW32255.1"/>
    <property type="molecule type" value="Genomic_DNA"/>
</dbReference>
<dbReference type="InterPro" id="IPR004165">
    <property type="entry name" value="CoA_trans_fam_I"/>
</dbReference>
<dbReference type="PANTHER" id="PTHR13707">
    <property type="entry name" value="KETOACID-COENZYME A TRANSFERASE"/>
    <property type="match status" value="1"/>
</dbReference>
<dbReference type="Proteomes" id="UP000429484">
    <property type="component" value="Unassembled WGS sequence"/>
</dbReference>
<dbReference type="PANTHER" id="PTHR13707:SF60">
    <property type="entry name" value="ACETATE COA-TRANSFERASE SUBUNIT ALPHA"/>
    <property type="match status" value="1"/>
</dbReference>
<accession>A0AAW9TMJ7</accession>
<dbReference type="Gene3D" id="3.40.1080.10">
    <property type="entry name" value="Glutaconate Coenzyme A-transferase"/>
    <property type="match status" value="1"/>
</dbReference>
<dbReference type="Pfam" id="PF01144">
    <property type="entry name" value="CoA_trans"/>
    <property type="match status" value="1"/>
</dbReference>
<comment type="similarity">
    <text evidence="1">Belongs to the 3-oxoacid CoA-transferase subunit B family.</text>
</comment>
<dbReference type="AlphaFoldDB" id="A0AAW9TMJ7"/>
<keyword evidence="2" id="KW-0808">Transferase</keyword>
<comment type="caution">
    <text evidence="3">The sequence shown here is derived from an EMBL/GenBank/DDBJ whole genome shotgun (WGS) entry which is preliminary data.</text>
</comment>